<dbReference type="PANTHER" id="PTHR11972">
    <property type="entry name" value="NADPH OXIDASE"/>
    <property type="match status" value="1"/>
</dbReference>
<accession>A0A7J7L741</accession>
<dbReference type="InterPro" id="IPR050369">
    <property type="entry name" value="RBOH/FRE"/>
</dbReference>
<reference evidence="2 3" key="1">
    <citation type="journal article" date="2020" name="IScience">
        <title>Genome Sequencing of the Endangered Kingdonia uniflora (Circaeasteraceae, Ranunculales) Reveals Potential Mechanisms of Evolutionary Specialization.</title>
        <authorList>
            <person name="Sun Y."/>
            <person name="Deng T."/>
            <person name="Zhang A."/>
            <person name="Moore M.J."/>
            <person name="Landis J.B."/>
            <person name="Lin N."/>
            <person name="Zhang H."/>
            <person name="Zhang X."/>
            <person name="Huang J."/>
            <person name="Zhang X."/>
            <person name="Sun H."/>
            <person name="Wang H."/>
        </authorList>
    </citation>
    <scope>NUCLEOTIDE SEQUENCE [LARGE SCALE GENOMIC DNA]</scope>
    <source>
        <strain evidence="2">TB1705</strain>
        <tissue evidence="2">Leaf</tissue>
    </source>
</reference>
<evidence type="ECO:0000313" key="3">
    <source>
        <dbReference type="Proteomes" id="UP000541444"/>
    </source>
</evidence>
<sequence length="133" mass="14889">MAYDSGKDVSKMLEVNRVHLQSGFEEIKGWIVMKTGELQDKKYMSASASKLSKLKENKADCQVIGYCLTTAKGVAEILKLIMALILLPVCRNASTWLRPSRARLFVPFDDNINFHKIIAFSIAIGTLLHTFPV</sequence>
<dbReference type="GO" id="GO:0005886">
    <property type="term" value="C:plasma membrane"/>
    <property type="evidence" value="ECO:0007669"/>
    <property type="project" value="TreeGrafter"/>
</dbReference>
<dbReference type="Proteomes" id="UP000541444">
    <property type="component" value="Unassembled WGS sequence"/>
</dbReference>
<evidence type="ECO:0000256" key="1">
    <source>
        <dbReference type="ARBA" id="ARBA00023002"/>
    </source>
</evidence>
<dbReference type="EMBL" id="JACGCM010002569">
    <property type="protein sequence ID" value="KAF6138475.1"/>
    <property type="molecule type" value="Genomic_DNA"/>
</dbReference>
<dbReference type="OrthoDB" id="1743172at2759"/>
<organism evidence="2 3">
    <name type="scientific">Kingdonia uniflora</name>
    <dbReference type="NCBI Taxonomy" id="39325"/>
    <lineage>
        <taxon>Eukaryota</taxon>
        <taxon>Viridiplantae</taxon>
        <taxon>Streptophyta</taxon>
        <taxon>Embryophyta</taxon>
        <taxon>Tracheophyta</taxon>
        <taxon>Spermatophyta</taxon>
        <taxon>Magnoliopsida</taxon>
        <taxon>Ranunculales</taxon>
        <taxon>Circaeasteraceae</taxon>
        <taxon>Kingdonia</taxon>
    </lineage>
</organism>
<keyword evidence="3" id="KW-1185">Reference proteome</keyword>
<dbReference type="PANTHER" id="PTHR11972:SF153">
    <property type="entry name" value="SUPEROXIDE-GENERATING NADPH OXIDASE HEAVY CHAIN SUBUNIT A"/>
    <property type="match status" value="1"/>
</dbReference>
<name>A0A7J7L741_9MAGN</name>
<keyword evidence="1" id="KW-0560">Oxidoreductase</keyword>
<dbReference type="AlphaFoldDB" id="A0A7J7L741"/>
<protein>
    <submittedName>
        <fullName evidence="2">Uncharacterized protein</fullName>
    </submittedName>
</protein>
<gene>
    <name evidence="2" type="ORF">GIB67_022509</name>
</gene>
<proteinExistence type="predicted"/>
<comment type="caution">
    <text evidence="2">The sequence shown here is derived from an EMBL/GenBank/DDBJ whole genome shotgun (WGS) entry which is preliminary data.</text>
</comment>
<evidence type="ECO:0000313" key="2">
    <source>
        <dbReference type="EMBL" id="KAF6138475.1"/>
    </source>
</evidence>
<dbReference type="GO" id="GO:0016174">
    <property type="term" value="F:NAD(P)H oxidase H2O2-forming activity"/>
    <property type="evidence" value="ECO:0007669"/>
    <property type="project" value="TreeGrafter"/>
</dbReference>